<keyword evidence="3" id="KW-0378">Hydrolase</keyword>
<feature type="domain" description="Peptidase C14 caspase" evidence="5">
    <location>
        <begin position="169"/>
        <end position="440"/>
    </location>
</feature>
<keyword evidence="2" id="KW-0053">Apoptosis</keyword>
<keyword evidence="3" id="KW-0645">Protease</keyword>
<protein>
    <submittedName>
        <fullName evidence="6">Caspase domain-containing protein</fullName>
    </submittedName>
</protein>
<keyword evidence="3" id="KW-0788">Thiol protease</keyword>
<evidence type="ECO:0000256" key="4">
    <source>
        <dbReference type="SAM" id="MobiDB-lite"/>
    </source>
</evidence>
<proteinExistence type="inferred from homology"/>
<dbReference type="InterPro" id="IPR029030">
    <property type="entry name" value="Caspase-like_dom_sf"/>
</dbReference>
<feature type="compositionally biased region" description="Polar residues" evidence="4">
    <location>
        <begin position="1"/>
        <end position="18"/>
    </location>
</feature>
<dbReference type="PANTHER" id="PTHR48104">
    <property type="entry name" value="METACASPASE-4"/>
    <property type="match status" value="1"/>
</dbReference>
<name>A0A9P5P8C2_9AGAR</name>
<evidence type="ECO:0000256" key="2">
    <source>
        <dbReference type="ARBA" id="ARBA00022703"/>
    </source>
</evidence>
<dbReference type="InterPro" id="IPR011600">
    <property type="entry name" value="Pept_C14_caspase"/>
</dbReference>
<comment type="caution">
    <text evidence="6">The sequence shown here is derived from an EMBL/GenBank/DDBJ whole genome shotgun (WGS) entry which is preliminary data.</text>
</comment>
<dbReference type="Proteomes" id="UP000772434">
    <property type="component" value="Unassembled WGS sequence"/>
</dbReference>
<dbReference type="OrthoDB" id="10255174at2759"/>
<dbReference type="GO" id="GO:0006915">
    <property type="term" value="P:apoptotic process"/>
    <property type="evidence" value="ECO:0007669"/>
    <property type="project" value="UniProtKB-KW"/>
</dbReference>
<accession>A0A9P5P8C2</accession>
<evidence type="ECO:0000259" key="5">
    <source>
        <dbReference type="Pfam" id="PF00656"/>
    </source>
</evidence>
<dbReference type="AlphaFoldDB" id="A0A9P5P8C2"/>
<dbReference type="GO" id="GO:0005737">
    <property type="term" value="C:cytoplasm"/>
    <property type="evidence" value="ECO:0007669"/>
    <property type="project" value="TreeGrafter"/>
</dbReference>
<feature type="region of interest" description="Disordered" evidence="4">
    <location>
        <begin position="1"/>
        <end position="32"/>
    </location>
</feature>
<dbReference type="Gene3D" id="3.40.50.1460">
    <property type="match status" value="1"/>
</dbReference>
<evidence type="ECO:0000256" key="3">
    <source>
        <dbReference type="ARBA" id="ARBA00022807"/>
    </source>
</evidence>
<reference evidence="6" key="1">
    <citation type="submission" date="2020-11" db="EMBL/GenBank/DDBJ databases">
        <authorList>
            <consortium name="DOE Joint Genome Institute"/>
            <person name="Ahrendt S."/>
            <person name="Riley R."/>
            <person name="Andreopoulos W."/>
            <person name="Labutti K."/>
            <person name="Pangilinan J."/>
            <person name="Ruiz-Duenas F.J."/>
            <person name="Barrasa J.M."/>
            <person name="Sanchez-Garcia M."/>
            <person name="Camarero S."/>
            <person name="Miyauchi S."/>
            <person name="Serrano A."/>
            <person name="Linde D."/>
            <person name="Babiker R."/>
            <person name="Drula E."/>
            <person name="Ayuso-Fernandez I."/>
            <person name="Pacheco R."/>
            <person name="Padilla G."/>
            <person name="Ferreira P."/>
            <person name="Barriuso J."/>
            <person name="Kellner H."/>
            <person name="Castanera R."/>
            <person name="Alfaro M."/>
            <person name="Ramirez L."/>
            <person name="Pisabarro A.G."/>
            <person name="Kuo A."/>
            <person name="Tritt A."/>
            <person name="Lipzen A."/>
            <person name="He G."/>
            <person name="Yan M."/>
            <person name="Ng V."/>
            <person name="Cullen D."/>
            <person name="Martin F."/>
            <person name="Rosso M.-N."/>
            <person name="Henrissat B."/>
            <person name="Hibbett D."/>
            <person name="Martinez A.T."/>
            <person name="Grigoriev I.V."/>
        </authorList>
    </citation>
    <scope>NUCLEOTIDE SEQUENCE</scope>
    <source>
        <strain evidence="6">AH 40177</strain>
    </source>
</reference>
<dbReference type="InterPro" id="IPR050452">
    <property type="entry name" value="Metacaspase"/>
</dbReference>
<dbReference type="EMBL" id="JADNRY010000429">
    <property type="protein sequence ID" value="KAF9056816.1"/>
    <property type="molecule type" value="Genomic_DNA"/>
</dbReference>
<gene>
    <name evidence="6" type="ORF">BDP27DRAFT_1433515</name>
</gene>
<evidence type="ECO:0000256" key="1">
    <source>
        <dbReference type="ARBA" id="ARBA00009005"/>
    </source>
</evidence>
<organism evidence="6 7">
    <name type="scientific">Rhodocollybia butyracea</name>
    <dbReference type="NCBI Taxonomy" id="206335"/>
    <lineage>
        <taxon>Eukaryota</taxon>
        <taxon>Fungi</taxon>
        <taxon>Dikarya</taxon>
        <taxon>Basidiomycota</taxon>
        <taxon>Agaricomycotina</taxon>
        <taxon>Agaricomycetes</taxon>
        <taxon>Agaricomycetidae</taxon>
        <taxon>Agaricales</taxon>
        <taxon>Marasmiineae</taxon>
        <taxon>Omphalotaceae</taxon>
        <taxon>Rhodocollybia</taxon>
    </lineage>
</organism>
<dbReference type="Pfam" id="PF00656">
    <property type="entry name" value="Peptidase_C14"/>
    <property type="match status" value="1"/>
</dbReference>
<evidence type="ECO:0000313" key="6">
    <source>
        <dbReference type="EMBL" id="KAF9056816.1"/>
    </source>
</evidence>
<sequence length="480" mass="53151">MLILNPSSSPGTSLTTRGFNGGEIKDDGRNFPVRPTPGFQGNIYDKNFDLQDLPAYKLDEPTIMKIVNQLKVTKANIEERTKEAHKLWKARHATEIDIHELLKELQHRHSAGELVGPTLRRLNELGGLNRKKQELISLLWKAYGSANIDVSPQRDLSNGLNQADGHRFHVVIVGINKYDDPRTPSLKGCVNDALLFRDYVMRDLSVPADQITTLLSRTGHEILLPLQDVSFPYNSPTRENILNALYDLRDNPHIDPNDSIIIFYAGHGQSYRATDGCTPLNTGHIEAISPVDRNTVMSSSDGTEIVVDISHHEINIILGEIAKKCPNITLILDCCHASGGTSGCSSDSSLQLKDKEFLTPRRCPPIPLAVPLMFKAADKAGRLPPNRPSTASPDFRANMTSHVLIAAAKDYQEALEFTDSKSGVVQGYFTSRFVSVLRSPVGCNPTTTYCDLIRSPDFVMPFQTAVAAGRNTARLWFRET</sequence>
<comment type="similarity">
    <text evidence="1">Belongs to the peptidase C14B family.</text>
</comment>
<dbReference type="PANTHER" id="PTHR48104:SF30">
    <property type="entry name" value="METACASPASE-1"/>
    <property type="match status" value="1"/>
</dbReference>
<keyword evidence="7" id="KW-1185">Reference proteome</keyword>
<dbReference type="GO" id="GO:0006508">
    <property type="term" value="P:proteolysis"/>
    <property type="evidence" value="ECO:0007669"/>
    <property type="project" value="InterPro"/>
</dbReference>
<evidence type="ECO:0000313" key="7">
    <source>
        <dbReference type="Proteomes" id="UP000772434"/>
    </source>
</evidence>
<dbReference type="SUPFAM" id="SSF52129">
    <property type="entry name" value="Caspase-like"/>
    <property type="match status" value="1"/>
</dbReference>
<dbReference type="GO" id="GO:0004197">
    <property type="term" value="F:cysteine-type endopeptidase activity"/>
    <property type="evidence" value="ECO:0007669"/>
    <property type="project" value="InterPro"/>
</dbReference>